<sequence length="505" mass="55135">MSALKRDPTARTSHASSLLNYEMSAHSAGSQQLEIDRQGAPVTLEKVGDFLEVDLRRVYVWLKAGLKLTIASSLIFAFLAASYGLLATRYYSVSTDVLIEPSNFQVINNDLYAQPAQQGEGQRFVISNRARLMTSGNVLARVVESLRLGEDTEFYKPSSAGLLSSIFGSSTSNSKPDPNLAALKVLQTKISLNLDDRSFVARLSVTAQSTDKAIAISKAIIEAFNAELANTESETAGRAAKALDDRLTDLKKDALTAEEAVEAYKRTHGLTTGENGQLVSSQTMSQTNTQILAARTRMIDAQANYNALIRASDSSAATIPVVSDTLRDLKLRAAVLEQQLSSQQMIYGLRHPSIARTQSELNSVREQIKNELQRAANAAKADLDKANEALKNLSSNMVELKSSAFNDAQSQVELRDLQREASAKTQIYESFLVRVRQISERELITTDTVRIVTPPLPPNGRSWPPGTAVLFVIGAFLGLLFGLSLSVIRGIYVDMRSNHSARAHQ</sequence>
<dbReference type="AlphaFoldDB" id="A0A7W6PUE7"/>
<dbReference type="InterPro" id="IPR003856">
    <property type="entry name" value="LPS_length_determ_N"/>
</dbReference>
<evidence type="ECO:0000313" key="9">
    <source>
        <dbReference type="EMBL" id="MBB4145770.1"/>
    </source>
</evidence>
<evidence type="ECO:0000313" key="10">
    <source>
        <dbReference type="Proteomes" id="UP000519897"/>
    </source>
</evidence>
<keyword evidence="2" id="KW-1003">Cell membrane</keyword>
<comment type="caution">
    <text evidence="9">The sequence shown here is derived from an EMBL/GenBank/DDBJ whole genome shotgun (WGS) entry which is preliminary data.</text>
</comment>
<evidence type="ECO:0000256" key="2">
    <source>
        <dbReference type="ARBA" id="ARBA00022475"/>
    </source>
</evidence>
<keyword evidence="5 7" id="KW-0472">Membrane</keyword>
<keyword evidence="6" id="KW-0175">Coiled coil</keyword>
<dbReference type="EMBL" id="JACIEC010000011">
    <property type="protein sequence ID" value="MBB4145770.1"/>
    <property type="molecule type" value="Genomic_DNA"/>
</dbReference>
<evidence type="ECO:0000256" key="5">
    <source>
        <dbReference type="ARBA" id="ARBA00023136"/>
    </source>
</evidence>
<accession>A0A7W6PUE7</accession>
<name>A0A7W6PUE7_9HYPH</name>
<dbReference type="PANTHER" id="PTHR32309:SF13">
    <property type="entry name" value="FERRIC ENTEROBACTIN TRANSPORT PROTEIN FEPE"/>
    <property type="match status" value="1"/>
</dbReference>
<comment type="subcellular location">
    <subcellularLocation>
        <location evidence="1">Cell membrane</location>
        <topology evidence="1">Multi-pass membrane protein</topology>
    </subcellularLocation>
</comment>
<keyword evidence="4 7" id="KW-1133">Transmembrane helix</keyword>
<organism evidence="9 10">
    <name type="scientific">Rhizobium rhizoryzae</name>
    <dbReference type="NCBI Taxonomy" id="451876"/>
    <lineage>
        <taxon>Bacteria</taxon>
        <taxon>Pseudomonadati</taxon>
        <taxon>Pseudomonadota</taxon>
        <taxon>Alphaproteobacteria</taxon>
        <taxon>Hyphomicrobiales</taxon>
        <taxon>Rhizobiaceae</taxon>
        <taxon>Rhizobium/Agrobacterium group</taxon>
        <taxon>Rhizobium</taxon>
    </lineage>
</organism>
<dbReference type="Pfam" id="PF02706">
    <property type="entry name" value="Wzz"/>
    <property type="match status" value="1"/>
</dbReference>
<dbReference type="PANTHER" id="PTHR32309">
    <property type="entry name" value="TYROSINE-PROTEIN KINASE"/>
    <property type="match status" value="1"/>
</dbReference>
<dbReference type="RefSeq" id="WP_165130483.1">
    <property type="nucleotide sequence ID" value="NZ_CP049248.1"/>
</dbReference>
<feature type="coiled-coil region" evidence="6">
    <location>
        <begin position="240"/>
        <end position="267"/>
    </location>
</feature>
<dbReference type="Proteomes" id="UP000519897">
    <property type="component" value="Unassembled WGS sequence"/>
</dbReference>
<feature type="transmembrane region" description="Helical" evidence="7">
    <location>
        <begin position="65"/>
        <end position="86"/>
    </location>
</feature>
<dbReference type="GO" id="GO:0005886">
    <property type="term" value="C:plasma membrane"/>
    <property type="evidence" value="ECO:0007669"/>
    <property type="project" value="UniProtKB-SubCell"/>
</dbReference>
<evidence type="ECO:0000259" key="8">
    <source>
        <dbReference type="Pfam" id="PF02706"/>
    </source>
</evidence>
<evidence type="ECO:0000256" key="1">
    <source>
        <dbReference type="ARBA" id="ARBA00004651"/>
    </source>
</evidence>
<feature type="coiled-coil region" evidence="6">
    <location>
        <begin position="354"/>
        <end position="403"/>
    </location>
</feature>
<evidence type="ECO:0000256" key="4">
    <source>
        <dbReference type="ARBA" id="ARBA00022989"/>
    </source>
</evidence>
<evidence type="ECO:0000256" key="3">
    <source>
        <dbReference type="ARBA" id="ARBA00022692"/>
    </source>
</evidence>
<dbReference type="InterPro" id="IPR050445">
    <property type="entry name" value="Bact_polysacc_biosynth/exp"/>
</dbReference>
<gene>
    <name evidence="9" type="ORF">GGQ72_004336</name>
</gene>
<evidence type="ECO:0000256" key="7">
    <source>
        <dbReference type="SAM" id="Phobius"/>
    </source>
</evidence>
<feature type="transmembrane region" description="Helical" evidence="7">
    <location>
        <begin position="468"/>
        <end position="492"/>
    </location>
</feature>
<proteinExistence type="predicted"/>
<reference evidence="9 10" key="1">
    <citation type="submission" date="2020-08" db="EMBL/GenBank/DDBJ databases">
        <title>Genomic Encyclopedia of Type Strains, Phase IV (KMG-IV): sequencing the most valuable type-strain genomes for metagenomic binning, comparative biology and taxonomic classification.</title>
        <authorList>
            <person name="Goeker M."/>
        </authorList>
    </citation>
    <scope>NUCLEOTIDE SEQUENCE [LARGE SCALE GENOMIC DNA]</scope>
    <source>
        <strain evidence="9 10">DSM 29514</strain>
    </source>
</reference>
<dbReference type="GO" id="GO:0004713">
    <property type="term" value="F:protein tyrosine kinase activity"/>
    <property type="evidence" value="ECO:0007669"/>
    <property type="project" value="TreeGrafter"/>
</dbReference>
<protein>
    <submittedName>
        <fullName evidence="9">Uncharacterized protein involved in exopolysaccharide biosynthesis</fullName>
    </submittedName>
</protein>
<evidence type="ECO:0000256" key="6">
    <source>
        <dbReference type="SAM" id="Coils"/>
    </source>
</evidence>
<keyword evidence="10" id="KW-1185">Reference proteome</keyword>
<feature type="domain" description="Polysaccharide chain length determinant N-terminal" evidence="8">
    <location>
        <begin position="52"/>
        <end position="145"/>
    </location>
</feature>
<keyword evidence="3 7" id="KW-0812">Transmembrane</keyword>